<evidence type="ECO:0000256" key="1">
    <source>
        <dbReference type="ARBA" id="ARBA00008455"/>
    </source>
</evidence>
<reference evidence="3 4" key="1">
    <citation type="submission" date="2020-05" db="EMBL/GenBank/DDBJ databases">
        <title>Genome Sequencing of Type Strains.</title>
        <authorList>
            <person name="Lemaire J.F."/>
            <person name="Inderbitzin P."/>
            <person name="Gregorio O.A."/>
            <person name="Collins S.B."/>
            <person name="Wespe N."/>
            <person name="Knight-Connoni V."/>
        </authorList>
    </citation>
    <scope>NUCLEOTIDE SEQUENCE [LARGE SCALE GENOMIC DNA]</scope>
    <source>
        <strain evidence="3 4">DSM 100049</strain>
    </source>
</reference>
<keyword evidence="4" id="KW-1185">Reference proteome</keyword>
<sequence>MITASIDLRSVLLPVRQQGRRQSCLAFASSAAHEHGANTGEHLSVEYLFFHAVARTPGQNPDAGTTMAATAQALALEGQPVEPAWPYSPTQVLPWAPPAFSNPLFKTTMVPGKPAFADLTATLGKKVPVILGLVITDAFFRPDALGIIPDVTPDTERGGHAVLAVGHGLDPAGQEAVLIRNSWGPGWGLDGYAWLSRSYVDRQLHETASLI</sequence>
<dbReference type="InterPro" id="IPR013128">
    <property type="entry name" value="Peptidase_C1A"/>
</dbReference>
<feature type="domain" description="Peptidase C1A papain C-terminal" evidence="2">
    <location>
        <begin position="2"/>
        <end position="211"/>
    </location>
</feature>
<dbReference type="EMBL" id="JABMCH010000051">
    <property type="protein sequence ID" value="NUU46042.1"/>
    <property type="molecule type" value="Genomic_DNA"/>
</dbReference>
<name>A0A7Y6EGF4_9SPHN</name>
<dbReference type="GO" id="GO:0006508">
    <property type="term" value="P:proteolysis"/>
    <property type="evidence" value="ECO:0007669"/>
    <property type="project" value="InterPro"/>
</dbReference>
<comment type="caution">
    <text evidence="3">The sequence shown here is derived from an EMBL/GenBank/DDBJ whole genome shotgun (WGS) entry which is preliminary data.</text>
</comment>
<evidence type="ECO:0000313" key="3">
    <source>
        <dbReference type="EMBL" id="NUU46042.1"/>
    </source>
</evidence>
<protein>
    <submittedName>
        <fullName evidence="3">C1 family peptidase</fullName>
    </submittedName>
</protein>
<dbReference type="InterPro" id="IPR038765">
    <property type="entry name" value="Papain-like_cys_pep_sf"/>
</dbReference>
<dbReference type="PROSITE" id="PS00639">
    <property type="entry name" value="THIOL_PROTEASE_HIS"/>
    <property type="match status" value="1"/>
</dbReference>
<dbReference type="Proteomes" id="UP000536441">
    <property type="component" value="Unassembled WGS sequence"/>
</dbReference>
<dbReference type="Gene3D" id="3.90.70.10">
    <property type="entry name" value="Cysteine proteinases"/>
    <property type="match status" value="1"/>
</dbReference>
<dbReference type="RefSeq" id="WP_175310827.1">
    <property type="nucleotide sequence ID" value="NZ_CBCRYR010000066.1"/>
</dbReference>
<dbReference type="SMART" id="SM00645">
    <property type="entry name" value="Pept_C1"/>
    <property type="match status" value="1"/>
</dbReference>
<dbReference type="CDD" id="cd02619">
    <property type="entry name" value="Peptidase_C1"/>
    <property type="match status" value="1"/>
</dbReference>
<dbReference type="GO" id="GO:0008234">
    <property type="term" value="F:cysteine-type peptidase activity"/>
    <property type="evidence" value="ECO:0007669"/>
    <property type="project" value="InterPro"/>
</dbReference>
<evidence type="ECO:0000259" key="2">
    <source>
        <dbReference type="SMART" id="SM00645"/>
    </source>
</evidence>
<dbReference type="Pfam" id="PF00112">
    <property type="entry name" value="Peptidase_C1"/>
    <property type="match status" value="1"/>
</dbReference>
<dbReference type="InterPro" id="IPR000668">
    <property type="entry name" value="Peptidase_C1A_C"/>
</dbReference>
<organism evidence="3 4">
    <name type="scientific">Sphingomonas zeae</name>
    <dbReference type="NCBI Taxonomy" id="1646122"/>
    <lineage>
        <taxon>Bacteria</taxon>
        <taxon>Pseudomonadati</taxon>
        <taxon>Pseudomonadota</taxon>
        <taxon>Alphaproteobacteria</taxon>
        <taxon>Sphingomonadales</taxon>
        <taxon>Sphingomonadaceae</taxon>
        <taxon>Sphingomonas</taxon>
    </lineage>
</organism>
<dbReference type="SUPFAM" id="SSF54001">
    <property type="entry name" value="Cysteine proteinases"/>
    <property type="match status" value="1"/>
</dbReference>
<dbReference type="PANTHER" id="PTHR12411">
    <property type="entry name" value="CYSTEINE PROTEASE FAMILY C1-RELATED"/>
    <property type="match status" value="1"/>
</dbReference>
<dbReference type="AlphaFoldDB" id="A0A7Y6EGF4"/>
<accession>A0A7Y6EGF4</accession>
<evidence type="ECO:0000313" key="4">
    <source>
        <dbReference type="Proteomes" id="UP000536441"/>
    </source>
</evidence>
<proteinExistence type="inferred from homology"/>
<dbReference type="InterPro" id="IPR025660">
    <property type="entry name" value="Pept_his_AS"/>
</dbReference>
<gene>
    <name evidence="3" type="ORF">HP438_03500</name>
</gene>
<comment type="similarity">
    <text evidence="1">Belongs to the peptidase C1 family.</text>
</comment>